<comment type="caution">
    <text evidence="6">The sequence shown here is derived from an EMBL/GenBank/DDBJ whole genome shotgun (WGS) entry which is preliminary data.</text>
</comment>
<evidence type="ECO:0000256" key="4">
    <source>
        <dbReference type="SAM" id="MobiDB-lite"/>
    </source>
</evidence>
<gene>
    <name evidence="6" type="ORF">VTL71DRAFT_12499</name>
</gene>
<name>A0ABR4CN75_9HELO</name>
<reference evidence="6 7" key="1">
    <citation type="journal article" date="2024" name="Commun. Biol.">
        <title>Comparative genomic analysis of thermophilic fungi reveals convergent evolutionary adaptations and gene losses.</title>
        <authorList>
            <person name="Steindorff A.S."/>
            <person name="Aguilar-Pontes M.V."/>
            <person name="Robinson A.J."/>
            <person name="Andreopoulos B."/>
            <person name="LaButti K."/>
            <person name="Kuo A."/>
            <person name="Mondo S."/>
            <person name="Riley R."/>
            <person name="Otillar R."/>
            <person name="Haridas S."/>
            <person name="Lipzen A."/>
            <person name="Grimwood J."/>
            <person name="Schmutz J."/>
            <person name="Clum A."/>
            <person name="Reid I.D."/>
            <person name="Moisan M.C."/>
            <person name="Butler G."/>
            <person name="Nguyen T.T.M."/>
            <person name="Dewar K."/>
            <person name="Conant G."/>
            <person name="Drula E."/>
            <person name="Henrissat B."/>
            <person name="Hansel C."/>
            <person name="Singer S."/>
            <person name="Hutchinson M.I."/>
            <person name="de Vries R.P."/>
            <person name="Natvig D.O."/>
            <person name="Powell A.J."/>
            <person name="Tsang A."/>
            <person name="Grigoriev I.V."/>
        </authorList>
    </citation>
    <scope>NUCLEOTIDE SEQUENCE [LARGE SCALE GENOMIC DNA]</scope>
    <source>
        <strain evidence="6 7">CBS 494.80</strain>
    </source>
</reference>
<feature type="domain" description="Small-subunit processome Utp12" evidence="5">
    <location>
        <begin position="157"/>
        <end position="259"/>
    </location>
</feature>
<evidence type="ECO:0000313" key="7">
    <source>
        <dbReference type="Proteomes" id="UP001595075"/>
    </source>
</evidence>
<feature type="compositionally biased region" description="Acidic residues" evidence="4">
    <location>
        <begin position="278"/>
        <end position="296"/>
    </location>
</feature>
<dbReference type="InterPro" id="IPR007148">
    <property type="entry name" value="SSU_processome_Utp12"/>
</dbReference>
<evidence type="ECO:0000313" key="6">
    <source>
        <dbReference type="EMBL" id="KAL2071264.1"/>
    </source>
</evidence>
<evidence type="ECO:0000259" key="5">
    <source>
        <dbReference type="Pfam" id="PF04003"/>
    </source>
</evidence>
<proteinExistence type="inferred from homology"/>
<evidence type="ECO:0000256" key="1">
    <source>
        <dbReference type="ARBA" id="ARBA00004123"/>
    </source>
</evidence>
<feature type="compositionally biased region" description="Basic and acidic residues" evidence="4">
    <location>
        <begin position="267"/>
        <end position="277"/>
    </location>
</feature>
<dbReference type="Proteomes" id="UP001595075">
    <property type="component" value="Unassembled WGS sequence"/>
</dbReference>
<evidence type="ECO:0000256" key="3">
    <source>
        <dbReference type="ARBA" id="ARBA00038335"/>
    </source>
</evidence>
<dbReference type="PANTHER" id="PTHR44267:SF1">
    <property type="entry name" value="WD REPEAT-CONTAINING PROTEIN 43"/>
    <property type="match status" value="1"/>
</dbReference>
<dbReference type="Pfam" id="PF04003">
    <property type="entry name" value="Utp12"/>
    <property type="match status" value="1"/>
</dbReference>
<evidence type="ECO:0000256" key="2">
    <source>
        <dbReference type="ARBA" id="ARBA00023242"/>
    </source>
</evidence>
<sequence>MATKRKLPMKIGLPAIKQSAKPLGKSTVDDSRAVVSGGGYATKTAKDVVDISSDSSSDDAVEETDAEDEESAAGEDVAMEDAQDTIDPANPNNEDEDEELAEPSFGDRIQALADEPIDVAAAFEDPSQALTYPNGTPIQPPSGASLGTVLSQALKTNDVALLESCLQTTDLNTIRATIQRLDSPLAGILLQKIADRLFKRPGRAGSLMVWVQWTSVTHGGYLATQRDLIKKLAELDRVVDGRSTALRPVLALKGKLDMMGAQVEYRRSLQDQRRRSDEDEEDEGVIYVEGEESEDESGAKLLQNGAGDISDLDSEMSDDMPMTNGVGSDSEEESSDDENLLDDEAEETDADTGDEEEHDDDSRGEEDDDNESGAESPPAKLSKTKSVFSKKR</sequence>
<keyword evidence="2" id="KW-0539">Nucleus</keyword>
<organism evidence="6 7">
    <name type="scientific">Oculimacula yallundae</name>
    <dbReference type="NCBI Taxonomy" id="86028"/>
    <lineage>
        <taxon>Eukaryota</taxon>
        <taxon>Fungi</taxon>
        <taxon>Dikarya</taxon>
        <taxon>Ascomycota</taxon>
        <taxon>Pezizomycotina</taxon>
        <taxon>Leotiomycetes</taxon>
        <taxon>Helotiales</taxon>
        <taxon>Ploettnerulaceae</taxon>
        <taxon>Oculimacula</taxon>
    </lineage>
</organism>
<feature type="compositionally biased region" description="Acidic residues" evidence="4">
    <location>
        <begin position="56"/>
        <end position="84"/>
    </location>
</feature>
<dbReference type="EMBL" id="JAZHXI010000005">
    <property type="protein sequence ID" value="KAL2071264.1"/>
    <property type="molecule type" value="Genomic_DNA"/>
</dbReference>
<feature type="region of interest" description="Disordered" evidence="4">
    <location>
        <begin position="20"/>
        <end position="102"/>
    </location>
</feature>
<dbReference type="InterPro" id="IPR052414">
    <property type="entry name" value="U3_snoRNA-assoc_WDR"/>
</dbReference>
<feature type="compositionally biased region" description="Acidic residues" evidence="4">
    <location>
        <begin position="329"/>
        <end position="372"/>
    </location>
</feature>
<comment type="subcellular location">
    <subcellularLocation>
        <location evidence="1">Nucleus</location>
    </subcellularLocation>
</comment>
<protein>
    <recommendedName>
        <fullName evidence="5">Small-subunit processome Utp12 domain-containing protein</fullName>
    </recommendedName>
</protein>
<keyword evidence="7" id="KW-1185">Reference proteome</keyword>
<feature type="region of interest" description="Disordered" evidence="4">
    <location>
        <begin position="267"/>
        <end position="392"/>
    </location>
</feature>
<dbReference type="PANTHER" id="PTHR44267">
    <property type="entry name" value="WD REPEAT-CONTAINING PROTEIN 43"/>
    <property type="match status" value="1"/>
</dbReference>
<accession>A0ABR4CN75</accession>
<comment type="similarity">
    <text evidence="3">Belongs to the UTP5 family.</text>
</comment>